<dbReference type="NCBIfam" id="TIGR04131">
    <property type="entry name" value="Bac_Flav_CTERM"/>
    <property type="match status" value="1"/>
</dbReference>
<evidence type="ECO:0000259" key="1">
    <source>
        <dbReference type="PROSITE" id="PS50093"/>
    </source>
</evidence>
<dbReference type="InterPro" id="IPR000601">
    <property type="entry name" value="PKD_dom"/>
</dbReference>
<dbReference type="Pfam" id="PF18911">
    <property type="entry name" value="PKD_4"/>
    <property type="match status" value="1"/>
</dbReference>
<evidence type="ECO:0000313" key="2">
    <source>
        <dbReference type="EMBL" id="KEO73190.1"/>
    </source>
</evidence>
<name>A0A074KYB8_9BACT</name>
<keyword evidence="3" id="KW-1185">Reference proteome</keyword>
<dbReference type="EMBL" id="JMIH01000022">
    <property type="protein sequence ID" value="KEO73190.1"/>
    <property type="molecule type" value="Genomic_DNA"/>
</dbReference>
<sequence length="571" mass="63142">MQQSNATSAGMVLSEMKVEVSGKLALCNHFERGEIVLKVTGGEAPYTYQWSNGADTDVISDLNAGTYTVKITDNRGAWISNSFIIQPPYILTTELINRRNASCSLNHNGEIELNIIRGRGPFTILWSHGLENETTATSLAPGHYSVAVTDYYNCTNTIEFEIGADELELIVDINTDCEAKGAISVEVKGGMAPYDYQWAHGPVSKDLMDLDSGIYELRVTDANGCATYKIIDLEPIPLSLERLVMDAADCSVTEAAGFKIIGGKPPYKIEWMDDPSIKQLVREGLSSGNYVLKVEDKSGCMVESMIHIESPSPLMVDINTRFDFNCNAEDIKGYAEVQIQGGSGPFSINWSSGETGLQEISLNNTGSVEVEVRDGNGCTVKAVKEVEFPQLNARMELSEILINVDGGNEFSLEEPIQFRANIPEDALAWEWDFGDGFYSDQRHPTHIYRREGEYAVALTIHDLFGCHSREIYHVYIEDKLDVVMMPNAFSPNGDGLNDTFQPKFKNITSYDMQIFNSWGELLFATSEMDSGGWTGYLHGSIAPPGNYVYKVAFTSLKGEKKYVSGVFTLVK</sequence>
<evidence type="ECO:0000313" key="3">
    <source>
        <dbReference type="Proteomes" id="UP000027821"/>
    </source>
</evidence>
<dbReference type="Pfam" id="PF13573">
    <property type="entry name" value="SprB"/>
    <property type="match status" value="2"/>
</dbReference>
<dbReference type="Pfam" id="PF13585">
    <property type="entry name" value="CHU_C"/>
    <property type="match status" value="1"/>
</dbReference>
<dbReference type="InterPro" id="IPR022409">
    <property type="entry name" value="PKD/Chitinase_dom"/>
</dbReference>
<dbReference type="InterPro" id="IPR025667">
    <property type="entry name" value="SprB_repeat"/>
</dbReference>
<dbReference type="CDD" id="cd00146">
    <property type="entry name" value="PKD"/>
    <property type="match status" value="1"/>
</dbReference>
<dbReference type="InterPro" id="IPR035986">
    <property type="entry name" value="PKD_dom_sf"/>
</dbReference>
<reference evidence="2 3" key="1">
    <citation type="submission" date="2014-04" db="EMBL/GenBank/DDBJ databases">
        <title>Characterization and application of a salt tolerant electro-active bacterium.</title>
        <authorList>
            <person name="Yang L."/>
            <person name="Wei S."/>
            <person name="Tay Q.X.M."/>
        </authorList>
    </citation>
    <scope>NUCLEOTIDE SEQUENCE [LARGE SCALE GENOMIC DNA]</scope>
    <source>
        <strain evidence="2 3">LY1</strain>
    </source>
</reference>
<dbReference type="STRING" id="1048983.EL17_12595"/>
<dbReference type="Gene3D" id="2.60.40.740">
    <property type="match status" value="1"/>
</dbReference>
<dbReference type="InterPro" id="IPR026341">
    <property type="entry name" value="T9SS_type_B"/>
</dbReference>
<gene>
    <name evidence="2" type="ORF">EL17_12595</name>
</gene>
<feature type="domain" description="PKD" evidence="1">
    <location>
        <begin position="399"/>
        <end position="465"/>
    </location>
</feature>
<dbReference type="PROSITE" id="PS50093">
    <property type="entry name" value="PKD"/>
    <property type="match status" value="1"/>
</dbReference>
<protein>
    <recommendedName>
        <fullName evidence="1">PKD domain-containing protein</fullName>
    </recommendedName>
</protein>
<dbReference type="Proteomes" id="UP000027821">
    <property type="component" value="Unassembled WGS sequence"/>
</dbReference>
<dbReference type="Gene3D" id="2.60.40.10">
    <property type="entry name" value="Immunoglobulins"/>
    <property type="match status" value="1"/>
</dbReference>
<dbReference type="SMART" id="SM00089">
    <property type="entry name" value="PKD"/>
    <property type="match status" value="1"/>
</dbReference>
<dbReference type="RefSeq" id="WP_035074871.1">
    <property type="nucleotide sequence ID" value="NZ_JMIH01000022.1"/>
</dbReference>
<comment type="caution">
    <text evidence="2">The sequence shown here is derived from an EMBL/GenBank/DDBJ whole genome shotgun (WGS) entry which is preliminary data.</text>
</comment>
<proteinExistence type="predicted"/>
<dbReference type="AlphaFoldDB" id="A0A074KYB8"/>
<dbReference type="SUPFAM" id="SSF49299">
    <property type="entry name" value="PKD domain"/>
    <property type="match status" value="1"/>
</dbReference>
<accession>A0A074KYB8</accession>
<dbReference type="InterPro" id="IPR013783">
    <property type="entry name" value="Ig-like_fold"/>
</dbReference>
<organism evidence="2 3">
    <name type="scientific">Anditalea andensis</name>
    <dbReference type="NCBI Taxonomy" id="1048983"/>
    <lineage>
        <taxon>Bacteria</taxon>
        <taxon>Pseudomonadati</taxon>
        <taxon>Bacteroidota</taxon>
        <taxon>Cytophagia</taxon>
        <taxon>Cytophagales</taxon>
        <taxon>Cytophagaceae</taxon>
        <taxon>Anditalea</taxon>
    </lineage>
</organism>
<dbReference type="eggNOG" id="COG3291">
    <property type="taxonomic scope" value="Bacteria"/>
</dbReference>